<name>A0A9D3N291_9TELE</name>
<dbReference type="EMBL" id="JAHKSW010000027">
    <property type="protein sequence ID" value="KAG7315023.1"/>
    <property type="molecule type" value="Genomic_DNA"/>
</dbReference>
<sequence length="104" mass="11624">MEPRFLPASQLIAFKGPLEVFVNSGSSLERAELPLNWRQWCDCFLHVYFSESVRQEEIVALCHLASPGHLGYKRYCHGALASGNGVQSLPVESQMEELLGFKNG</sequence>
<dbReference type="Proteomes" id="UP000824219">
    <property type="component" value="Linkage Group LG27"/>
</dbReference>
<comment type="caution">
    <text evidence="1">The sequence shown here is derived from an EMBL/GenBank/DDBJ whole genome shotgun (WGS) entry which is preliminary data.</text>
</comment>
<proteinExistence type="predicted"/>
<evidence type="ECO:0000313" key="1">
    <source>
        <dbReference type="EMBL" id="KAG7315023.1"/>
    </source>
</evidence>
<protein>
    <submittedName>
        <fullName evidence="1">Uncharacterized protein</fullName>
    </submittedName>
</protein>
<keyword evidence="2" id="KW-1185">Reference proteome</keyword>
<organism evidence="1 2">
    <name type="scientific">Hemibagrus wyckioides</name>
    <dbReference type="NCBI Taxonomy" id="337641"/>
    <lineage>
        <taxon>Eukaryota</taxon>
        <taxon>Metazoa</taxon>
        <taxon>Chordata</taxon>
        <taxon>Craniata</taxon>
        <taxon>Vertebrata</taxon>
        <taxon>Euteleostomi</taxon>
        <taxon>Actinopterygii</taxon>
        <taxon>Neopterygii</taxon>
        <taxon>Teleostei</taxon>
        <taxon>Ostariophysi</taxon>
        <taxon>Siluriformes</taxon>
        <taxon>Bagridae</taxon>
        <taxon>Hemibagrus</taxon>
    </lineage>
</organism>
<dbReference type="AlphaFoldDB" id="A0A9D3N291"/>
<evidence type="ECO:0000313" key="2">
    <source>
        <dbReference type="Proteomes" id="UP000824219"/>
    </source>
</evidence>
<reference evidence="1 2" key="1">
    <citation type="submission" date="2021-06" db="EMBL/GenBank/DDBJ databases">
        <title>Chromosome-level genome assembly of the red-tail catfish (Hemibagrus wyckioides).</title>
        <authorList>
            <person name="Shao F."/>
        </authorList>
    </citation>
    <scope>NUCLEOTIDE SEQUENCE [LARGE SCALE GENOMIC DNA]</scope>
    <source>
        <strain evidence="1">EC202008001</strain>
        <tissue evidence="1">Blood</tissue>
    </source>
</reference>
<gene>
    <name evidence="1" type="ORF">KOW79_021111</name>
</gene>
<accession>A0A9D3N291</accession>